<organism evidence="1">
    <name type="scientific">hydrothermal vent metagenome</name>
    <dbReference type="NCBI Taxonomy" id="652676"/>
    <lineage>
        <taxon>unclassified sequences</taxon>
        <taxon>metagenomes</taxon>
        <taxon>ecological metagenomes</taxon>
    </lineage>
</organism>
<name>A0A3B0TJG4_9ZZZZ</name>
<evidence type="ECO:0008006" key="2">
    <source>
        <dbReference type="Google" id="ProtNLM"/>
    </source>
</evidence>
<dbReference type="SUPFAM" id="SSF75304">
    <property type="entry name" value="Amidase signature (AS) enzymes"/>
    <property type="match status" value="1"/>
</dbReference>
<proteinExistence type="predicted"/>
<dbReference type="InterPro" id="IPR036928">
    <property type="entry name" value="AS_sf"/>
</dbReference>
<reference evidence="1" key="1">
    <citation type="submission" date="2018-06" db="EMBL/GenBank/DDBJ databases">
        <authorList>
            <person name="Zhirakovskaya E."/>
        </authorList>
    </citation>
    <scope>NUCLEOTIDE SEQUENCE</scope>
</reference>
<protein>
    <recommendedName>
        <fullName evidence="2">Asp-tRNA(Asn)/Glu-tRNA(Gln) amidotransferase GatCAB subunit A</fullName>
    </recommendedName>
</protein>
<dbReference type="AlphaFoldDB" id="A0A3B0TJG4"/>
<evidence type="ECO:0000313" key="1">
    <source>
        <dbReference type="EMBL" id="VAW14612.1"/>
    </source>
</evidence>
<dbReference type="Gene3D" id="3.90.1300.10">
    <property type="entry name" value="Amidase signature (AS) domain"/>
    <property type="match status" value="1"/>
</dbReference>
<dbReference type="EMBL" id="UOEQ01000044">
    <property type="protein sequence ID" value="VAW14612.1"/>
    <property type="molecule type" value="Genomic_DNA"/>
</dbReference>
<feature type="non-terminal residue" evidence="1">
    <location>
        <position position="72"/>
    </location>
</feature>
<accession>A0A3B0TJG4</accession>
<sequence length="72" mass="7650">MTDLTKLSLKETRDGLRAKQFSAVEVTSSYLGAIDQANESLNAYICVEGEGAKKQARISDEKLASGNGGALE</sequence>
<gene>
    <name evidence="1" type="ORF">MNBD_ALPHA11-47</name>
</gene>